<evidence type="ECO:0000313" key="2">
    <source>
        <dbReference type="EMBL" id="RRJ91830.1"/>
    </source>
</evidence>
<dbReference type="OrthoDB" id="1366970at2"/>
<dbReference type="RefSeq" id="WP_125017890.1">
    <property type="nucleotide sequence ID" value="NZ_RQVQ01000008.1"/>
</dbReference>
<dbReference type="EMBL" id="RQVQ01000008">
    <property type="protein sequence ID" value="RRJ91830.1"/>
    <property type="molecule type" value="Genomic_DNA"/>
</dbReference>
<feature type="transmembrane region" description="Helical" evidence="1">
    <location>
        <begin position="38"/>
        <end position="61"/>
    </location>
</feature>
<evidence type="ECO:0000313" key="3">
    <source>
        <dbReference type="Proteomes" id="UP000275719"/>
    </source>
</evidence>
<keyword evidence="1" id="KW-1133">Transmembrane helix</keyword>
<keyword evidence="3" id="KW-1185">Reference proteome</keyword>
<organism evidence="2 3">
    <name type="scientific">Paenimyroides tangerinum</name>
    <dbReference type="NCBI Taxonomy" id="2488728"/>
    <lineage>
        <taxon>Bacteria</taxon>
        <taxon>Pseudomonadati</taxon>
        <taxon>Bacteroidota</taxon>
        <taxon>Flavobacteriia</taxon>
        <taxon>Flavobacteriales</taxon>
        <taxon>Flavobacteriaceae</taxon>
        <taxon>Paenimyroides</taxon>
    </lineage>
</organism>
<evidence type="ECO:0000256" key="1">
    <source>
        <dbReference type="SAM" id="Phobius"/>
    </source>
</evidence>
<comment type="caution">
    <text evidence="2">The sequence shown here is derived from an EMBL/GenBank/DDBJ whole genome shotgun (WGS) entry which is preliminary data.</text>
</comment>
<dbReference type="Proteomes" id="UP000275719">
    <property type="component" value="Unassembled WGS sequence"/>
</dbReference>
<feature type="transmembrane region" description="Helical" evidence="1">
    <location>
        <begin position="73"/>
        <end position="93"/>
    </location>
</feature>
<keyword evidence="1" id="KW-0472">Membrane</keyword>
<dbReference type="AlphaFoldDB" id="A0A3P3WA02"/>
<accession>A0A3P3WA02</accession>
<gene>
    <name evidence="2" type="ORF">EG240_04535</name>
</gene>
<reference evidence="2 3" key="1">
    <citation type="submission" date="2018-11" db="EMBL/GenBank/DDBJ databases">
        <title>Flavobacterium sp. nov., YIM 102701-2 draft genome.</title>
        <authorList>
            <person name="Li G."/>
            <person name="Jiang Y."/>
        </authorList>
    </citation>
    <scope>NUCLEOTIDE SEQUENCE [LARGE SCALE GENOMIC DNA]</scope>
    <source>
        <strain evidence="2 3">YIM 102701-2</strain>
    </source>
</reference>
<protein>
    <submittedName>
        <fullName evidence="2">Uncharacterized protein</fullName>
    </submittedName>
</protein>
<feature type="transmembrane region" description="Helical" evidence="1">
    <location>
        <begin position="6"/>
        <end position="26"/>
    </location>
</feature>
<name>A0A3P3WA02_9FLAO</name>
<keyword evidence="1" id="KW-0812">Transmembrane</keyword>
<sequence>MLLKYMKWGLYLLTILFVGYFIALLSNEELASLLNDKYDFYLYLQMVHIFLSLSVLFVIWSNDLYDKWHKIDQTLIVVFFSIIGLWIWFVKFYPKFSKFEKDKLDD</sequence>
<proteinExistence type="predicted"/>